<dbReference type="EMBL" id="JAPWTJ010001537">
    <property type="protein sequence ID" value="KAJ8971031.1"/>
    <property type="molecule type" value="Genomic_DNA"/>
</dbReference>
<organism evidence="1 2">
    <name type="scientific">Molorchus minor</name>
    <dbReference type="NCBI Taxonomy" id="1323400"/>
    <lineage>
        <taxon>Eukaryota</taxon>
        <taxon>Metazoa</taxon>
        <taxon>Ecdysozoa</taxon>
        <taxon>Arthropoda</taxon>
        <taxon>Hexapoda</taxon>
        <taxon>Insecta</taxon>
        <taxon>Pterygota</taxon>
        <taxon>Neoptera</taxon>
        <taxon>Endopterygota</taxon>
        <taxon>Coleoptera</taxon>
        <taxon>Polyphaga</taxon>
        <taxon>Cucujiformia</taxon>
        <taxon>Chrysomeloidea</taxon>
        <taxon>Cerambycidae</taxon>
        <taxon>Lamiinae</taxon>
        <taxon>Monochamini</taxon>
        <taxon>Molorchus</taxon>
    </lineage>
</organism>
<gene>
    <name evidence="1" type="ORF">NQ317_013964</name>
</gene>
<dbReference type="PANTHER" id="PTHR37162">
    <property type="entry name" value="HAT FAMILY DIMERISATION DOMAINCONTAINING PROTEIN-RELATED"/>
    <property type="match status" value="1"/>
</dbReference>
<accession>A0ABQ9J1F3</accession>
<comment type="caution">
    <text evidence="1">The sequence shown here is derived from an EMBL/GenBank/DDBJ whole genome shotgun (WGS) entry which is preliminary data.</text>
</comment>
<keyword evidence="2" id="KW-1185">Reference proteome</keyword>
<dbReference type="Proteomes" id="UP001162164">
    <property type="component" value="Unassembled WGS sequence"/>
</dbReference>
<protein>
    <submittedName>
        <fullName evidence="1">Uncharacterized protein</fullName>
    </submittedName>
</protein>
<evidence type="ECO:0000313" key="1">
    <source>
        <dbReference type="EMBL" id="KAJ8971031.1"/>
    </source>
</evidence>
<sequence>MVCRVVMKCICYSLHLCASEACKTFPKHCEDLARNIYSFFNYNSKRQAAFREFQDFFEVDPHKLLTPAQTRWLSLLQTDIEVNPTIIFSTSR</sequence>
<dbReference type="PANTHER" id="PTHR37162:SF1">
    <property type="entry name" value="BED-TYPE DOMAIN-CONTAINING PROTEIN"/>
    <property type="match status" value="1"/>
</dbReference>
<proteinExistence type="predicted"/>
<reference evidence="1" key="1">
    <citation type="journal article" date="2023" name="Insect Mol. Biol.">
        <title>Genome sequencing provides insights into the evolution of gene families encoding plant cell wall-degrading enzymes in longhorned beetles.</title>
        <authorList>
            <person name="Shin N.R."/>
            <person name="Okamura Y."/>
            <person name="Kirsch R."/>
            <person name="Pauchet Y."/>
        </authorList>
    </citation>
    <scope>NUCLEOTIDE SEQUENCE</scope>
    <source>
        <strain evidence="1">MMC_N1</strain>
    </source>
</reference>
<name>A0ABQ9J1F3_9CUCU</name>
<evidence type="ECO:0000313" key="2">
    <source>
        <dbReference type="Proteomes" id="UP001162164"/>
    </source>
</evidence>